<proteinExistence type="predicted"/>
<evidence type="ECO:0008006" key="8">
    <source>
        <dbReference type="Google" id="ProtNLM"/>
    </source>
</evidence>
<dbReference type="VEuPathDB" id="FungiDB:CC77DRAFT_1065319"/>
<evidence type="ECO:0000256" key="3">
    <source>
        <dbReference type="ARBA" id="ARBA00022989"/>
    </source>
</evidence>
<sequence>MSLMNHSNDQLAVANQSTSLWTQLRRACFATAGPENLSILDLGKDSVRHTVLHEEQVSEDGQHCIWTECDSPQMLHKYLVQTAWNSSRIVSSYSKSSMLPVRLSAESFELILSYHSVGGSVVESMLGFCRRPKPHSAGRGALKFMVHPDESIDLNYCLVHTERVGGKGESQESWPMRHTIVIQKIRQRPQSNLFLVIHPNQESADRVKADYTSCSSRTKKELWSYGHISLLMFYTKNWCSYLETVGNRIERINDFALTYDTTDFSITRESSKQLAELRFLLDEVYNAISHITASLKTLHRLEEVNNMLHAKIQINTEEWEYTKHALLTPTFQLEGCEESASLSEKKIKALINLQEVRLQVDNNNLASGLNAHTLKLAESSASDSAAIRTITFITLIFLPLNLLVAFAGTNFLNYDVQDDKLGLSPKMWILFAIAALTLAATIGGWQIYMRRVNRLRRATSSSV</sequence>
<accession>A0A177D9T6</accession>
<feature type="transmembrane region" description="Helical" evidence="5">
    <location>
        <begin position="427"/>
        <end position="448"/>
    </location>
</feature>
<dbReference type="GeneID" id="29114395"/>
<keyword evidence="7" id="KW-1185">Reference proteome</keyword>
<name>A0A177D9T6_ALTAL</name>
<evidence type="ECO:0000313" key="7">
    <source>
        <dbReference type="Proteomes" id="UP000077248"/>
    </source>
</evidence>
<evidence type="ECO:0000256" key="1">
    <source>
        <dbReference type="ARBA" id="ARBA00004141"/>
    </source>
</evidence>
<evidence type="ECO:0000256" key="5">
    <source>
        <dbReference type="SAM" id="Phobius"/>
    </source>
</evidence>
<dbReference type="AlphaFoldDB" id="A0A177D9T6"/>
<dbReference type="EMBL" id="KV441490">
    <property type="protein sequence ID" value="OAG16296.1"/>
    <property type="molecule type" value="Genomic_DNA"/>
</dbReference>
<keyword evidence="4 5" id="KW-0472">Membrane</keyword>
<dbReference type="InterPro" id="IPR045863">
    <property type="entry name" value="CorA_TM1_TM2"/>
</dbReference>
<evidence type="ECO:0000256" key="2">
    <source>
        <dbReference type="ARBA" id="ARBA00022692"/>
    </source>
</evidence>
<evidence type="ECO:0000256" key="4">
    <source>
        <dbReference type="ARBA" id="ARBA00023136"/>
    </source>
</evidence>
<dbReference type="SUPFAM" id="SSF144083">
    <property type="entry name" value="Magnesium transport protein CorA, transmembrane region"/>
    <property type="match status" value="1"/>
</dbReference>
<dbReference type="Gene3D" id="1.20.58.340">
    <property type="entry name" value="Magnesium transport protein CorA, transmembrane region"/>
    <property type="match status" value="1"/>
</dbReference>
<reference evidence="6 7" key="1">
    <citation type="submission" date="2016-05" db="EMBL/GenBank/DDBJ databases">
        <title>Comparative analysis of secretome profiles of manganese(II)-oxidizing ascomycete fungi.</title>
        <authorList>
            <consortium name="DOE Joint Genome Institute"/>
            <person name="Zeiner C.A."/>
            <person name="Purvine S.O."/>
            <person name="Zink E.M."/>
            <person name="Wu S."/>
            <person name="Pasa-Tolic L."/>
            <person name="Chaput D.L."/>
            <person name="Haridas S."/>
            <person name="Grigoriev I.V."/>
            <person name="Santelli C.M."/>
            <person name="Hansel C.M."/>
        </authorList>
    </citation>
    <scope>NUCLEOTIDE SEQUENCE [LARGE SCALE GENOMIC DNA]</scope>
    <source>
        <strain evidence="6 7">SRC1lrK2f</strain>
    </source>
</reference>
<comment type="subcellular location">
    <subcellularLocation>
        <location evidence="1">Membrane</location>
        <topology evidence="1">Multi-pass membrane protein</topology>
    </subcellularLocation>
</comment>
<organism evidence="6 7">
    <name type="scientific">Alternaria alternata</name>
    <name type="common">Alternaria rot fungus</name>
    <name type="synonym">Torula alternata</name>
    <dbReference type="NCBI Taxonomy" id="5599"/>
    <lineage>
        <taxon>Eukaryota</taxon>
        <taxon>Fungi</taxon>
        <taxon>Dikarya</taxon>
        <taxon>Ascomycota</taxon>
        <taxon>Pezizomycotina</taxon>
        <taxon>Dothideomycetes</taxon>
        <taxon>Pleosporomycetidae</taxon>
        <taxon>Pleosporales</taxon>
        <taxon>Pleosporineae</taxon>
        <taxon>Pleosporaceae</taxon>
        <taxon>Alternaria</taxon>
        <taxon>Alternaria sect. Alternaria</taxon>
        <taxon>Alternaria alternata complex</taxon>
    </lineage>
</organism>
<protein>
    <recommendedName>
        <fullName evidence="8">Cora-domain-containing protein</fullName>
    </recommendedName>
</protein>
<keyword evidence="2 5" id="KW-0812">Transmembrane</keyword>
<dbReference type="Proteomes" id="UP000077248">
    <property type="component" value="Unassembled WGS sequence"/>
</dbReference>
<dbReference type="KEGG" id="aalt:CC77DRAFT_1065319"/>
<dbReference type="GO" id="GO:0016020">
    <property type="term" value="C:membrane"/>
    <property type="evidence" value="ECO:0007669"/>
    <property type="project" value="UniProtKB-SubCell"/>
</dbReference>
<feature type="transmembrane region" description="Helical" evidence="5">
    <location>
        <begin position="385"/>
        <end position="407"/>
    </location>
</feature>
<keyword evidence="3 5" id="KW-1133">Transmembrane helix</keyword>
<gene>
    <name evidence="6" type="ORF">CC77DRAFT_1065319</name>
</gene>
<dbReference type="RefSeq" id="XP_018381717.1">
    <property type="nucleotide sequence ID" value="XM_018528801.1"/>
</dbReference>
<evidence type="ECO:0000313" key="6">
    <source>
        <dbReference type="EMBL" id="OAG16296.1"/>
    </source>
</evidence>